<proteinExistence type="predicted"/>
<keyword evidence="2" id="KW-1185">Reference proteome</keyword>
<name>A0ACB8K373_CITSI</name>
<comment type="caution">
    <text evidence="1">The sequence shown here is derived from an EMBL/GenBank/DDBJ whole genome shotgun (WGS) entry which is preliminary data.</text>
</comment>
<evidence type="ECO:0000313" key="1">
    <source>
        <dbReference type="EMBL" id="KAH9739278.1"/>
    </source>
</evidence>
<organism evidence="1 2">
    <name type="scientific">Citrus sinensis</name>
    <name type="common">Sweet orange</name>
    <name type="synonym">Citrus aurantium var. sinensis</name>
    <dbReference type="NCBI Taxonomy" id="2711"/>
    <lineage>
        <taxon>Eukaryota</taxon>
        <taxon>Viridiplantae</taxon>
        <taxon>Streptophyta</taxon>
        <taxon>Embryophyta</taxon>
        <taxon>Tracheophyta</taxon>
        <taxon>Spermatophyta</taxon>
        <taxon>Magnoliopsida</taxon>
        <taxon>eudicotyledons</taxon>
        <taxon>Gunneridae</taxon>
        <taxon>Pentapetalae</taxon>
        <taxon>rosids</taxon>
        <taxon>malvids</taxon>
        <taxon>Sapindales</taxon>
        <taxon>Rutaceae</taxon>
        <taxon>Aurantioideae</taxon>
        <taxon>Citrus</taxon>
    </lineage>
</organism>
<evidence type="ECO:0000313" key="2">
    <source>
        <dbReference type="Proteomes" id="UP000829398"/>
    </source>
</evidence>
<sequence length="307" mass="34775">MKKNNNNVSGAFIFMASALLLATVVFSRELPVPEAVTCNPSQLTPCLPAFTWTAPPSTVCCNSLRQQRPCLCTYLRNPLYKQYYDSPNYRRIAVTCGVPFPRVSHINYDDYDGHRHMIKVVENTPWQNWFKDSIDKENMEVLVNNYHHQVVKRLAQRFFPMAFAPDGLIEGFYDPEAYNPREVIAYQKRMNRASYVPNFIPLKQKIGKSKVLVKSFSPAKDINISGQTAHPSEESELQAVAEFLESDIAAPGFQEYEMSLRLMQMGATVRNSSSYLRMKLNPDKKLPGNVLGAMSTGQLSNLMCAPD</sequence>
<reference evidence="2" key="1">
    <citation type="journal article" date="2023" name="Hortic. Res.">
        <title>A chromosome-level phased genome enabling allele-level studies in sweet orange: a case study on citrus Huanglongbing tolerance.</title>
        <authorList>
            <person name="Wu B."/>
            <person name="Yu Q."/>
            <person name="Deng Z."/>
            <person name="Duan Y."/>
            <person name="Luo F."/>
            <person name="Gmitter F. Jr."/>
        </authorList>
    </citation>
    <scope>NUCLEOTIDE SEQUENCE [LARGE SCALE GENOMIC DNA]</scope>
    <source>
        <strain evidence="2">cv. Valencia</strain>
    </source>
</reference>
<protein>
    <submittedName>
        <fullName evidence="1">Class I glutamine amidotransferase-like superfamily protein</fullName>
    </submittedName>
</protein>
<dbReference type="Proteomes" id="UP000829398">
    <property type="component" value="Chromosome 6"/>
</dbReference>
<gene>
    <name evidence="1" type="ORF">KPL71_019077</name>
</gene>
<accession>A0ACB8K373</accession>
<dbReference type="EMBL" id="CM039175">
    <property type="protein sequence ID" value="KAH9739278.1"/>
    <property type="molecule type" value="Genomic_DNA"/>
</dbReference>